<dbReference type="GO" id="GO:0043130">
    <property type="term" value="F:ubiquitin binding"/>
    <property type="evidence" value="ECO:0007669"/>
    <property type="project" value="TreeGrafter"/>
</dbReference>
<dbReference type="SMART" id="SM00213">
    <property type="entry name" value="UBQ"/>
    <property type="match status" value="2"/>
</dbReference>
<dbReference type="EMBL" id="QZWG01000020">
    <property type="protein sequence ID" value="RZB43860.1"/>
    <property type="molecule type" value="Genomic_DNA"/>
</dbReference>
<dbReference type="GO" id="GO:0005829">
    <property type="term" value="C:cytosol"/>
    <property type="evidence" value="ECO:0007669"/>
    <property type="project" value="TreeGrafter"/>
</dbReference>
<evidence type="ECO:0000259" key="1">
    <source>
        <dbReference type="PROSITE" id="PS50053"/>
    </source>
</evidence>
<dbReference type="Gramene" id="XM_028364644.1">
    <property type="protein sequence ID" value="XP_028220445.1"/>
    <property type="gene ID" value="LOC114402119"/>
</dbReference>
<dbReference type="CDD" id="cd17039">
    <property type="entry name" value="Ubl_ubiquitin_like"/>
    <property type="match status" value="2"/>
</dbReference>
<dbReference type="GO" id="GO:0070628">
    <property type="term" value="F:proteasome binding"/>
    <property type="evidence" value="ECO:0007669"/>
    <property type="project" value="TreeGrafter"/>
</dbReference>
<dbReference type="GO" id="GO:0005654">
    <property type="term" value="C:nucleoplasm"/>
    <property type="evidence" value="ECO:0007669"/>
    <property type="project" value="TreeGrafter"/>
</dbReference>
<feature type="domain" description="Ubiquitin-like" evidence="1">
    <location>
        <begin position="1"/>
        <end position="76"/>
    </location>
</feature>
<sequence>MEIKFQIQRGHSFNLEIDPSETIRDVKEKVLNSQNIPIARQIILYHYELLPDDLIVSQCDLQHGGCLVLQISHDPAAPSPMSDSDSDFLPQSQPTRDMQMSKLIPNPYDPLGKRPMTLDISSASNKKVEEKLEESRSRIVTLSLKAHKYWTHRFPMEANLDETVLKLKKYILADLRILAGFEMDNVPVERMVLHSHSTGVELLDHQLLRDCAVSDNHEIDLSLKEP</sequence>
<dbReference type="PANTHER" id="PTHR10621:SF38">
    <property type="entry name" value="UBIQUITIN DOMAIN-CONTAINING PROTEIN 7SL RNA1-RELATED"/>
    <property type="match status" value="1"/>
</dbReference>
<comment type="caution">
    <text evidence="2">The sequence shown here is derived from an EMBL/GenBank/DDBJ whole genome shotgun (WGS) entry which is preliminary data.</text>
</comment>
<reference evidence="2 3" key="1">
    <citation type="submission" date="2018-09" db="EMBL/GenBank/DDBJ databases">
        <title>A high-quality reference genome of wild soybean provides a powerful tool to mine soybean genomes.</title>
        <authorList>
            <person name="Xie M."/>
            <person name="Chung C.Y.L."/>
            <person name="Li M.-W."/>
            <person name="Wong F.-L."/>
            <person name="Chan T.-F."/>
            <person name="Lam H.-M."/>
        </authorList>
    </citation>
    <scope>NUCLEOTIDE SEQUENCE [LARGE SCALE GENOMIC DNA]</scope>
    <source>
        <strain evidence="3">cv. W05</strain>
        <tissue evidence="2">Hypocotyl of etiolated seedlings</tissue>
    </source>
</reference>
<organism evidence="2 3">
    <name type="scientific">Glycine soja</name>
    <name type="common">Wild soybean</name>
    <dbReference type="NCBI Taxonomy" id="3848"/>
    <lineage>
        <taxon>Eukaryota</taxon>
        <taxon>Viridiplantae</taxon>
        <taxon>Streptophyta</taxon>
        <taxon>Embryophyta</taxon>
        <taxon>Tracheophyta</taxon>
        <taxon>Spermatophyta</taxon>
        <taxon>Magnoliopsida</taxon>
        <taxon>eudicotyledons</taxon>
        <taxon>Gunneridae</taxon>
        <taxon>Pentapetalae</taxon>
        <taxon>rosids</taxon>
        <taxon>fabids</taxon>
        <taxon>Fabales</taxon>
        <taxon>Fabaceae</taxon>
        <taxon>Papilionoideae</taxon>
        <taxon>50 kb inversion clade</taxon>
        <taxon>NPAAA clade</taxon>
        <taxon>indigoferoid/millettioid clade</taxon>
        <taxon>Phaseoleae</taxon>
        <taxon>Glycine</taxon>
        <taxon>Glycine subgen. Soja</taxon>
    </lineage>
</organism>
<keyword evidence="3" id="KW-1185">Reference proteome</keyword>
<dbReference type="PANTHER" id="PTHR10621">
    <property type="entry name" value="UV EXCISION REPAIR PROTEIN RAD23"/>
    <property type="match status" value="1"/>
</dbReference>
<dbReference type="Proteomes" id="UP000289340">
    <property type="component" value="Chromosome 20"/>
</dbReference>
<evidence type="ECO:0000313" key="2">
    <source>
        <dbReference type="EMBL" id="RZB43860.1"/>
    </source>
</evidence>
<gene>
    <name evidence="2" type="ORF">D0Y65_054080</name>
</gene>
<dbReference type="InterPro" id="IPR029071">
    <property type="entry name" value="Ubiquitin-like_domsf"/>
</dbReference>
<protein>
    <recommendedName>
        <fullName evidence="1">Ubiquitin-like domain-containing protein</fullName>
    </recommendedName>
</protein>
<evidence type="ECO:0000313" key="3">
    <source>
        <dbReference type="Proteomes" id="UP000289340"/>
    </source>
</evidence>
<feature type="domain" description="Ubiquitin-like" evidence="1">
    <location>
        <begin position="140"/>
        <end position="226"/>
    </location>
</feature>
<dbReference type="Gene3D" id="3.10.20.90">
    <property type="entry name" value="Phosphatidylinositol 3-kinase Catalytic Subunit, Chain A, domain 1"/>
    <property type="match status" value="2"/>
</dbReference>
<accession>A0A445F526</accession>
<proteinExistence type="predicted"/>
<dbReference type="PROSITE" id="PS50053">
    <property type="entry name" value="UBIQUITIN_2"/>
    <property type="match status" value="2"/>
</dbReference>
<dbReference type="AlphaFoldDB" id="A0A445F526"/>
<dbReference type="Pfam" id="PF00240">
    <property type="entry name" value="ubiquitin"/>
    <property type="match status" value="1"/>
</dbReference>
<dbReference type="InterPro" id="IPR000626">
    <property type="entry name" value="Ubiquitin-like_dom"/>
</dbReference>
<dbReference type="SUPFAM" id="SSF54236">
    <property type="entry name" value="Ubiquitin-like"/>
    <property type="match status" value="2"/>
</dbReference>
<dbReference type="GO" id="GO:0043161">
    <property type="term" value="P:proteasome-mediated ubiquitin-dependent protein catabolic process"/>
    <property type="evidence" value="ECO:0007669"/>
    <property type="project" value="TreeGrafter"/>
</dbReference>
<name>A0A445F526_GLYSO</name>
<dbReference type="GO" id="GO:0031593">
    <property type="term" value="F:polyubiquitin modification-dependent protein binding"/>
    <property type="evidence" value="ECO:0007669"/>
    <property type="project" value="TreeGrafter"/>
</dbReference>